<keyword evidence="1" id="KW-0812">Transmembrane</keyword>
<feature type="domain" description="Glycosyl transferase family 1" evidence="2">
    <location>
        <begin position="176"/>
        <end position="327"/>
    </location>
</feature>
<proteinExistence type="predicted"/>
<evidence type="ECO:0000259" key="2">
    <source>
        <dbReference type="Pfam" id="PF00534"/>
    </source>
</evidence>
<reference evidence="5" key="1">
    <citation type="journal article" date="2019" name="Int. J. Syst. Evol. Microbiol.">
        <title>The Global Catalogue of Microorganisms (GCM) 10K type strain sequencing project: providing services to taxonomists for standard genome sequencing and annotation.</title>
        <authorList>
            <consortium name="The Broad Institute Genomics Platform"/>
            <consortium name="The Broad Institute Genome Sequencing Center for Infectious Disease"/>
            <person name="Wu L."/>
            <person name="Ma J."/>
        </authorList>
    </citation>
    <scope>NUCLEOTIDE SEQUENCE [LARGE SCALE GENOMIC DNA]</scope>
    <source>
        <strain evidence="5">KCTC 23701</strain>
    </source>
</reference>
<dbReference type="Pfam" id="PF00534">
    <property type="entry name" value="Glycos_transf_1"/>
    <property type="match status" value="1"/>
</dbReference>
<comment type="caution">
    <text evidence="4">The sequence shown here is derived from an EMBL/GenBank/DDBJ whole genome shotgun (WGS) entry which is preliminary data.</text>
</comment>
<evidence type="ECO:0000313" key="4">
    <source>
        <dbReference type="EMBL" id="GHD56395.1"/>
    </source>
</evidence>
<dbReference type="CDD" id="cd03801">
    <property type="entry name" value="GT4_PimA-like"/>
    <property type="match status" value="1"/>
</dbReference>
<dbReference type="Pfam" id="PF13579">
    <property type="entry name" value="Glyco_trans_4_4"/>
    <property type="match status" value="1"/>
</dbReference>
<keyword evidence="1" id="KW-1133">Transmembrane helix</keyword>
<feature type="transmembrane region" description="Helical" evidence="1">
    <location>
        <begin position="58"/>
        <end position="76"/>
    </location>
</feature>
<keyword evidence="5" id="KW-1185">Reference proteome</keyword>
<evidence type="ECO:0000256" key="1">
    <source>
        <dbReference type="SAM" id="Phobius"/>
    </source>
</evidence>
<sequence length="359" mass="39594">MKQKSIVMLGTDWTSLGGMTAVVRNYRDGGLWERWPIRYLATFKHDNMTDKIRMAARAYLLLLWWLLSGEVAAVHAHSAVYASIWRKFGLLWLARLFGVKTVFHLHGGEFVHFYEHSGGAARWLVRYLLRMVDAVVVLTDKWVEILQAVEPACEPIVLANPIALPNSPATPVPGRVLFLGRLRDVKGVFDLIEALPPVVRAYPRLKVVFGGDGDPAPLLALAESLGVREHIELAGWIDGDAKAQQLREAEVFVLPSHFEAQPVCILEAMAQGVPVLATAVGGVPDMCADGKEALIVPPHRPEALSEALVMLLGDAALRQRLVTAARARVERQYVHAVVFERLDALYAGLGLQSLRGGMR</sequence>
<dbReference type="Proteomes" id="UP000604737">
    <property type="component" value="Unassembled WGS sequence"/>
</dbReference>
<evidence type="ECO:0008006" key="6">
    <source>
        <dbReference type="Google" id="ProtNLM"/>
    </source>
</evidence>
<dbReference type="PANTHER" id="PTHR12526:SF631">
    <property type="entry name" value="BLL6306 PROTEIN"/>
    <property type="match status" value="1"/>
</dbReference>
<dbReference type="EMBL" id="BMYO01000001">
    <property type="protein sequence ID" value="GHD56395.1"/>
    <property type="molecule type" value="Genomic_DNA"/>
</dbReference>
<accession>A0ABQ3GW56</accession>
<dbReference type="RefSeq" id="WP_189458417.1">
    <property type="nucleotide sequence ID" value="NZ_BMYO01000001.1"/>
</dbReference>
<dbReference type="PANTHER" id="PTHR12526">
    <property type="entry name" value="GLYCOSYLTRANSFERASE"/>
    <property type="match status" value="1"/>
</dbReference>
<protein>
    <recommendedName>
        <fullName evidence="6">Glycosyltransferase family 1 protein</fullName>
    </recommendedName>
</protein>
<evidence type="ECO:0000313" key="5">
    <source>
        <dbReference type="Proteomes" id="UP000604737"/>
    </source>
</evidence>
<feature type="domain" description="Glycosyltransferase subfamily 4-like N-terminal" evidence="3">
    <location>
        <begin position="58"/>
        <end position="149"/>
    </location>
</feature>
<dbReference type="Gene3D" id="3.40.50.2000">
    <property type="entry name" value="Glycogen Phosphorylase B"/>
    <property type="match status" value="2"/>
</dbReference>
<dbReference type="InterPro" id="IPR028098">
    <property type="entry name" value="Glyco_trans_4-like_N"/>
</dbReference>
<dbReference type="InterPro" id="IPR001296">
    <property type="entry name" value="Glyco_trans_1"/>
</dbReference>
<name>A0ABQ3GW56_9NEIS</name>
<gene>
    <name evidence="4" type="ORF">GCM10007350_03420</name>
</gene>
<keyword evidence="1" id="KW-0472">Membrane</keyword>
<organism evidence="4 5">
    <name type="scientific">Jeongeupia chitinilytica</name>
    <dbReference type="NCBI Taxonomy" id="1041641"/>
    <lineage>
        <taxon>Bacteria</taxon>
        <taxon>Pseudomonadati</taxon>
        <taxon>Pseudomonadota</taxon>
        <taxon>Betaproteobacteria</taxon>
        <taxon>Neisseriales</taxon>
        <taxon>Chitinibacteraceae</taxon>
        <taxon>Jeongeupia</taxon>
    </lineage>
</organism>
<dbReference type="SUPFAM" id="SSF53756">
    <property type="entry name" value="UDP-Glycosyltransferase/glycogen phosphorylase"/>
    <property type="match status" value="1"/>
</dbReference>
<evidence type="ECO:0000259" key="3">
    <source>
        <dbReference type="Pfam" id="PF13579"/>
    </source>
</evidence>